<protein>
    <submittedName>
        <fullName evidence="2">HalOD1 output domain-containing protein</fullName>
    </submittedName>
</protein>
<comment type="caution">
    <text evidence="2">The sequence shown here is derived from an EMBL/GenBank/DDBJ whole genome shotgun (WGS) entry which is preliminary data.</text>
</comment>
<name>A0ABD6ACT3_9EURY</name>
<keyword evidence="3" id="KW-1185">Reference proteome</keyword>
<dbReference type="Proteomes" id="UP001596547">
    <property type="component" value="Unassembled WGS sequence"/>
</dbReference>
<feature type="domain" description="Halobacterial output" evidence="1">
    <location>
        <begin position="34"/>
        <end position="105"/>
    </location>
</feature>
<dbReference type="Pfam" id="PF18545">
    <property type="entry name" value="HalOD1"/>
    <property type="match status" value="1"/>
</dbReference>
<accession>A0ABD6ACT3</accession>
<reference evidence="2 3" key="1">
    <citation type="journal article" date="2019" name="Int. J. Syst. Evol. Microbiol.">
        <title>The Global Catalogue of Microorganisms (GCM) 10K type strain sequencing project: providing services to taxonomists for standard genome sequencing and annotation.</title>
        <authorList>
            <consortium name="The Broad Institute Genomics Platform"/>
            <consortium name="The Broad Institute Genome Sequencing Center for Infectious Disease"/>
            <person name="Wu L."/>
            <person name="Ma J."/>
        </authorList>
    </citation>
    <scope>NUCLEOTIDE SEQUENCE [LARGE SCALE GENOMIC DNA]</scope>
    <source>
        <strain evidence="2 3">PSR21</strain>
    </source>
</reference>
<dbReference type="AlphaFoldDB" id="A0ABD6ACT3"/>
<dbReference type="EMBL" id="JBHTBF010000002">
    <property type="protein sequence ID" value="MFC7317996.1"/>
    <property type="molecule type" value="Genomic_DNA"/>
</dbReference>
<gene>
    <name evidence="2" type="ORF">ACFQPE_14505</name>
</gene>
<proteinExistence type="predicted"/>
<evidence type="ECO:0000313" key="3">
    <source>
        <dbReference type="Proteomes" id="UP001596547"/>
    </source>
</evidence>
<evidence type="ECO:0000313" key="2">
    <source>
        <dbReference type="EMBL" id="MFC7317996.1"/>
    </source>
</evidence>
<dbReference type="InterPro" id="IPR040624">
    <property type="entry name" value="HalOD1"/>
</dbReference>
<dbReference type="RefSeq" id="WP_276302770.1">
    <property type="nucleotide sequence ID" value="NZ_CP119992.1"/>
</dbReference>
<organism evidence="2 3">
    <name type="scientific">Halomarina halobia</name>
    <dbReference type="NCBI Taxonomy" id="3033386"/>
    <lineage>
        <taxon>Archaea</taxon>
        <taxon>Methanobacteriati</taxon>
        <taxon>Methanobacteriota</taxon>
        <taxon>Stenosarchaea group</taxon>
        <taxon>Halobacteria</taxon>
        <taxon>Halobacteriales</taxon>
        <taxon>Natronomonadaceae</taxon>
        <taxon>Halomarina</taxon>
    </lineage>
</organism>
<evidence type="ECO:0000259" key="1">
    <source>
        <dbReference type="Pfam" id="PF18545"/>
    </source>
</evidence>
<dbReference type="GeneID" id="79315321"/>
<sequence>MSNEHTDGFHHARDETVEYDPGTGWYRTVHDWDSDDSVSTSVVLALAAVTGRELTEIVPLSDHLDFDALNQLFEPSDGGGGPRTDGHVAFVYDGHCVVVHADGRLCLREIEEGPEPT</sequence>